<evidence type="ECO:0000313" key="2">
    <source>
        <dbReference type="Proteomes" id="UP000269412"/>
    </source>
</evidence>
<name>A0A495ED49_9FLAO</name>
<protein>
    <submittedName>
        <fullName evidence="1">Uncharacterized protein</fullName>
    </submittedName>
</protein>
<dbReference type="EMBL" id="RBIQ01000007">
    <property type="protein sequence ID" value="RKR14802.1"/>
    <property type="molecule type" value="Genomic_DNA"/>
</dbReference>
<accession>A0A495ED49</accession>
<dbReference type="OrthoDB" id="1164799at2"/>
<sequence length="183" mass="21512">MKKLLYVIASVTFLNSCIPIRIAPSISDYNVTKGKKFKRSLSKRQMFIFEDPKEVNQFYNYVNTKYDLQHIDVYDNVPFKINDEQYFFSFYEVEIPDKAINLAPMITSVMFNALIGNLEDADIEDPTMSRNGNWYLAIEVYSDLEKDCLEINSLSREVVLKYLCTLKKEYLSTHNYNEIVFKN</sequence>
<dbReference type="Proteomes" id="UP000269412">
    <property type="component" value="Unassembled WGS sequence"/>
</dbReference>
<proteinExistence type="predicted"/>
<comment type="caution">
    <text evidence="1">The sequence shown here is derived from an EMBL/GenBank/DDBJ whole genome shotgun (WGS) entry which is preliminary data.</text>
</comment>
<keyword evidence="2" id="KW-1185">Reference proteome</keyword>
<dbReference type="RefSeq" id="WP_121064334.1">
    <property type="nucleotide sequence ID" value="NZ_RBIQ01000007.1"/>
</dbReference>
<gene>
    <name evidence="1" type="ORF">CLV91_0881</name>
</gene>
<reference evidence="1 2" key="1">
    <citation type="submission" date="2018-10" db="EMBL/GenBank/DDBJ databases">
        <title>Genomic Encyclopedia of Archaeal and Bacterial Type Strains, Phase II (KMG-II): from individual species to whole genera.</title>
        <authorList>
            <person name="Goeker M."/>
        </authorList>
    </citation>
    <scope>NUCLEOTIDE SEQUENCE [LARGE SCALE GENOMIC DNA]</scope>
    <source>
        <strain evidence="1 2">DSM 25230</strain>
    </source>
</reference>
<evidence type="ECO:0000313" key="1">
    <source>
        <dbReference type="EMBL" id="RKR14802.1"/>
    </source>
</evidence>
<organism evidence="1 2">
    <name type="scientific">Maribacter vaceletii</name>
    <dbReference type="NCBI Taxonomy" id="1206816"/>
    <lineage>
        <taxon>Bacteria</taxon>
        <taxon>Pseudomonadati</taxon>
        <taxon>Bacteroidota</taxon>
        <taxon>Flavobacteriia</taxon>
        <taxon>Flavobacteriales</taxon>
        <taxon>Flavobacteriaceae</taxon>
        <taxon>Maribacter</taxon>
    </lineage>
</organism>
<dbReference type="AlphaFoldDB" id="A0A495ED49"/>